<feature type="repeat" description="PPR" evidence="3">
    <location>
        <begin position="552"/>
        <end position="586"/>
    </location>
</feature>
<gene>
    <name evidence="5" type="ORF">HHK36_021233</name>
</gene>
<dbReference type="GO" id="GO:0045727">
    <property type="term" value="P:positive regulation of translation"/>
    <property type="evidence" value="ECO:0007669"/>
    <property type="project" value="TreeGrafter"/>
</dbReference>
<feature type="repeat" description="PPR" evidence="3">
    <location>
        <begin position="413"/>
        <end position="447"/>
    </location>
</feature>
<dbReference type="Pfam" id="PF13812">
    <property type="entry name" value="PPR_3"/>
    <property type="match status" value="1"/>
</dbReference>
<evidence type="ECO:0000313" key="6">
    <source>
        <dbReference type="Proteomes" id="UP000655225"/>
    </source>
</evidence>
<dbReference type="PANTHER" id="PTHR47447:SF12">
    <property type="entry name" value="PENTATRICOPEPTIDE REPEAT-CONTAINING PROTEIN ATP4 HOMOLOG, CHLOROPLASTIC"/>
    <property type="match status" value="1"/>
</dbReference>
<dbReference type="Pfam" id="PF13041">
    <property type="entry name" value="PPR_2"/>
    <property type="match status" value="4"/>
</dbReference>
<dbReference type="Pfam" id="PF01535">
    <property type="entry name" value="PPR"/>
    <property type="match status" value="5"/>
</dbReference>
<evidence type="ECO:0000256" key="2">
    <source>
        <dbReference type="ARBA" id="ARBA00022737"/>
    </source>
</evidence>
<feature type="repeat" description="PPR" evidence="3">
    <location>
        <begin position="796"/>
        <end position="830"/>
    </location>
</feature>
<dbReference type="InterPro" id="IPR002885">
    <property type="entry name" value="PPR_rpt"/>
</dbReference>
<feature type="repeat" description="PPR" evidence="3">
    <location>
        <begin position="378"/>
        <end position="412"/>
    </location>
</feature>
<accession>A0A834YWH2</accession>
<evidence type="ECO:0000256" key="4">
    <source>
        <dbReference type="SAM" id="MobiDB-lite"/>
    </source>
</evidence>
<feature type="repeat" description="PPR" evidence="3">
    <location>
        <begin position="308"/>
        <end position="342"/>
    </location>
</feature>
<dbReference type="GO" id="GO:0009570">
    <property type="term" value="C:chloroplast stroma"/>
    <property type="evidence" value="ECO:0007669"/>
    <property type="project" value="TreeGrafter"/>
</dbReference>
<dbReference type="EMBL" id="JABCRI010000015">
    <property type="protein sequence ID" value="KAF8392992.1"/>
    <property type="molecule type" value="Genomic_DNA"/>
</dbReference>
<feature type="repeat" description="PPR" evidence="3">
    <location>
        <begin position="622"/>
        <end position="656"/>
    </location>
</feature>
<dbReference type="Proteomes" id="UP000655225">
    <property type="component" value="Unassembled WGS sequence"/>
</dbReference>
<dbReference type="FunFam" id="1.25.40.10:FF:003613">
    <property type="entry name" value="Pentatricopeptide repeat-containing protein At3g23020"/>
    <property type="match status" value="1"/>
</dbReference>
<feature type="repeat" description="PPR" evidence="3">
    <location>
        <begin position="239"/>
        <end position="273"/>
    </location>
</feature>
<evidence type="ECO:0000313" key="5">
    <source>
        <dbReference type="EMBL" id="KAF8392992.1"/>
    </source>
</evidence>
<protein>
    <recommendedName>
        <fullName evidence="7">Pentatricopeptide repeat-containing protein</fullName>
    </recommendedName>
</protein>
<evidence type="ECO:0000256" key="3">
    <source>
        <dbReference type="PROSITE-ProRule" id="PRU00708"/>
    </source>
</evidence>
<dbReference type="InterPro" id="IPR011990">
    <property type="entry name" value="TPR-like_helical_dom_sf"/>
</dbReference>
<dbReference type="AlphaFoldDB" id="A0A834YWH2"/>
<dbReference type="OMA" id="DVFSIME"/>
<feature type="repeat" description="PPR" evidence="3">
    <location>
        <begin position="692"/>
        <end position="726"/>
    </location>
</feature>
<organism evidence="5 6">
    <name type="scientific">Tetracentron sinense</name>
    <name type="common">Spur-leaf</name>
    <dbReference type="NCBI Taxonomy" id="13715"/>
    <lineage>
        <taxon>Eukaryota</taxon>
        <taxon>Viridiplantae</taxon>
        <taxon>Streptophyta</taxon>
        <taxon>Embryophyta</taxon>
        <taxon>Tracheophyta</taxon>
        <taxon>Spermatophyta</taxon>
        <taxon>Magnoliopsida</taxon>
        <taxon>Trochodendrales</taxon>
        <taxon>Trochodendraceae</taxon>
        <taxon>Tetracentron</taxon>
    </lineage>
</organism>
<keyword evidence="6" id="KW-1185">Reference proteome</keyword>
<comment type="caution">
    <text evidence="5">The sequence shown here is derived from an EMBL/GenBank/DDBJ whole genome shotgun (WGS) entry which is preliminary data.</text>
</comment>
<proteinExistence type="inferred from homology"/>
<dbReference type="GO" id="GO:0042134">
    <property type="term" value="F:rRNA primary transcript binding"/>
    <property type="evidence" value="ECO:0007669"/>
    <property type="project" value="TreeGrafter"/>
</dbReference>
<dbReference type="GO" id="GO:0003729">
    <property type="term" value="F:mRNA binding"/>
    <property type="evidence" value="ECO:0007669"/>
    <property type="project" value="TreeGrafter"/>
</dbReference>
<dbReference type="Gene3D" id="1.25.40.10">
    <property type="entry name" value="Tetratricopeptide repeat domain"/>
    <property type="match status" value="5"/>
</dbReference>
<keyword evidence="2" id="KW-0677">Repeat</keyword>
<evidence type="ECO:0000256" key="1">
    <source>
        <dbReference type="ARBA" id="ARBA00007626"/>
    </source>
</evidence>
<dbReference type="PROSITE" id="PS51375">
    <property type="entry name" value="PPR"/>
    <property type="match status" value="12"/>
</dbReference>
<feature type="compositionally biased region" description="Basic and acidic residues" evidence="4">
    <location>
        <begin position="121"/>
        <end position="140"/>
    </location>
</feature>
<comment type="similarity">
    <text evidence="1">Belongs to the PPR family. P subfamily.</text>
</comment>
<dbReference type="NCBIfam" id="TIGR00756">
    <property type="entry name" value="PPR"/>
    <property type="match status" value="11"/>
</dbReference>
<name>A0A834YWH2_TETSI</name>
<feature type="repeat" description="PPR" evidence="3">
    <location>
        <begin position="831"/>
        <end position="865"/>
    </location>
</feature>
<feature type="repeat" description="PPR" evidence="3">
    <location>
        <begin position="866"/>
        <end position="900"/>
    </location>
</feature>
<feature type="repeat" description="PPR" evidence="3">
    <location>
        <begin position="761"/>
        <end position="795"/>
    </location>
</feature>
<reference evidence="5 6" key="1">
    <citation type="submission" date="2020-04" db="EMBL/GenBank/DDBJ databases">
        <title>Plant Genome Project.</title>
        <authorList>
            <person name="Zhang R.-G."/>
        </authorList>
    </citation>
    <scope>NUCLEOTIDE SEQUENCE [LARGE SCALE GENOMIC DNA]</scope>
    <source>
        <strain evidence="5">YNK0</strain>
        <tissue evidence="5">Leaf</tissue>
    </source>
</reference>
<feature type="region of interest" description="Disordered" evidence="4">
    <location>
        <begin position="121"/>
        <end position="142"/>
    </location>
</feature>
<dbReference type="OrthoDB" id="185373at2759"/>
<dbReference type="SUPFAM" id="SSF48452">
    <property type="entry name" value="TPR-like"/>
    <property type="match status" value="1"/>
</dbReference>
<dbReference type="PANTHER" id="PTHR47447">
    <property type="entry name" value="OS03G0856100 PROTEIN"/>
    <property type="match status" value="1"/>
</dbReference>
<evidence type="ECO:0008006" key="7">
    <source>
        <dbReference type="Google" id="ProtNLM"/>
    </source>
</evidence>
<feature type="repeat" description="PPR" evidence="3">
    <location>
        <begin position="343"/>
        <end position="377"/>
    </location>
</feature>
<sequence>MASLKLCTVSEFYEPRKPSFLVSHDRWSNRCSISSFNGCVQITGTHNFKPFSRVKSIRVSRLATELADLSESNQDDTTVRSSEDDSVGESLIEQTPIYYREVRKSGRNIWKRFRGAKKANERETTLKSSSRRNEQEEKDPSFVYNGDSLFSADNELDVVLSDLRTDMSLDHCNSILKQLESSSDSKTLSFFGWMRSNGKLKQNVIAYNLALRVLGRKEDWVASETLIQEMTTNSACELNFRVFNTLIYACYKRGLTGLGTKWFRLMLGYGVRPNIATFGMLMSLYKKSGNLEEAEFAFIQMRSFKLQCESAYSAMITIYTRLGLYDKAEQVIEFMKEDKVLPNLENWLVRLNAFSQQGKLQEAEQVLICMQKAGISPNIIAYNTLITGYGKLSNMDAAHALFLNLQNVGLEPDETTYRSMIEGWGRADNYKEAGWYYNELKRSGFEPNSSNLYTMINLQARHKDEEGAVRTLEDMGRMGCQYPSILGNLLQAYERAGRVDKVPLVLKGSFYEHVLVDQTSCSILVMAYVKHCLVDDAIKILWDKQWKDHIFESNLYHLLICYCKELGHHENAVKVYTQMPKSDVNPNLHITCTMIDVYGVMGQFTKAKDLYQKLKSSGVALDMIAYSIVVRMYVKAGSLEDACSVLDIMEKQDIVPDTFLFRDMLRIYQQLAMLEKLADVYYKILRSGLTWDQEMYNCVINCCARALPVDELSRLFDEMLQRGFSPNTITFNVMLDVYGKAKLFGKARKVFWIARKRGLDDVISYNTIVASYGQNKDLKNMRSTVRKMKFNGFSVSLEAYNCMLDAYGKEGQIESFRSVLQRMKGSSCASDHYTYNIMINIYGEQGWIEEVAGVLTELNEYGLGPDLCSYNTLIKAYGIAGMVEEAVAVVKEMREKGVEPDRITYVNLIAALRKNDNFLEAVKWSLWMKQMGISCLKS</sequence>